<feature type="signal peptide" evidence="1">
    <location>
        <begin position="1"/>
        <end position="34"/>
    </location>
</feature>
<reference evidence="2 3" key="1">
    <citation type="submission" date="2024-02" db="EMBL/GenBank/DDBJ databases">
        <authorList>
            <consortium name="ELIXIR-Norway"/>
            <consortium name="Elixir Norway"/>
        </authorList>
    </citation>
    <scope>NUCLEOTIDE SEQUENCE [LARGE SCALE GENOMIC DNA]</scope>
</reference>
<keyword evidence="3" id="KW-1185">Reference proteome</keyword>
<protein>
    <submittedName>
        <fullName evidence="2">Uncharacterized protein</fullName>
    </submittedName>
</protein>
<accession>A0ABP0TB44</accession>
<name>A0ABP0TB44_9BRYO</name>
<keyword evidence="1" id="KW-0732">Signal</keyword>
<dbReference type="SUPFAM" id="SSF53756">
    <property type="entry name" value="UDP-Glycosyltransferase/glycogen phosphorylase"/>
    <property type="match status" value="1"/>
</dbReference>
<organism evidence="2 3">
    <name type="scientific">Sphagnum troendelagicum</name>
    <dbReference type="NCBI Taxonomy" id="128251"/>
    <lineage>
        <taxon>Eukaryota</taxon>
        <taxon>Viridiplantae</taxon>
        <taxon>Streptophyta</taxon>
        <taxon>Embryophyta</taxon>
        <taxon>Bryophyta</taxon>
        <taxon>Sphagnophytina</taxon>
        <taxon>Sphagnopsida</taxon>
        <taxon>Sphagnales</taxon>
        <taxon>Sphagnaceae</taxon>
        <taxon>Sphagnum</taxon>
    </lineage>
</organism>
<dbReference type="EMBL" id="OZ019893">
    <property type="protein sequence ID" value="CAK9191417.1"/>
    <property type="molecule type" value="Genomic_DNA"/>
</dbReference>
<sequence>MGVPTIAWPLWANHMINLMLFLDIFNKIQDPTQAVEHEEIERIIRLLMEDTKGLNHQGEQSRTKNSFGNGNCTRRILVEKLPLFCGRG</sequence>
<proteinExistence type="predicted"/>
<feature type="chain" id="PRO_5045792108" evidence="1">
    <location>
        <begin position="35"/>
        <end position="88"/>
    </location>
</feature>
<evidence type="ECO:0000313" key="3">
    <source>
        <dbReference type="Proteomes" id="UP001497512"/>
    </source>
</evidence>
<evidence type="ECO:0000313" key="2">
    <source>
        <dbReference type="EMBL" id="CAK9191417.1"/>
    </source>
</evidence>
<gene>
    <name evidence="2" type="ORF">CSSPTR1EN2_LOCUS1380</name>
</gene>
<dbReference type="Gene3D" id="3.40.50.2000">
    <property type="entry name" value="Glycogen Phosphorylase B"/>
    <property type="match status" value="1"/>
</dbReference>
<evidence type="ECO:0000256" key="1">
    <source>
        <dbReference type="SAM" id="SignalP"/>
    </source>
</evidence>
<dbReference type="Proteomes" id="UP001497512">
    <property type="component" value="Chromosome 1"/>
</dbReference>